<protein>
    <submittedName>
        <fullName evidence="3">Uncharacterized protein</fullName>
    </submittedName>
</protein>
<dbReference type="PANTHER" id="PTHR47697">
    <property type="entry name" value="OS03G0340700 PROTEIN"/>
    <property type="match status" value="1"/>
</dbReference>
<accession>A0A426Z6V5</accession>
<keyword evidence="2" id="KW-1133">Transmembrane helix</keyword>
<evidence type="ECO:0000256" key="1">
    <source>
        <dbReference type="SAM" id="MobiDB-lite"/>
    </source>
</evidence>
<sequence>VPTVIGSSFATINSYNGNSSHRRPSFDTYQFVYGLGGSALAQLLPVISLSAHSEMAIRRKKFHIEMQGQSFSAPPPPQPIASPKSGTDPLDMFFSSPAPAAAEVGVIPEAILPPTGIIAPPAKTKGLDTHKQEQIADAILWLSWAVGLLEKSGDFELVNPIRDQISLS</sequence>
<feature type="transmembrane region" description="Helical" evidence="2">
    <location>
        <begin position="31"/>
        <end position="51"/>
    </location>
</feature>
<organism evidence="3 4">
    <name type="scientific">Ensete ventricosum</name>
    <name type="common">Abyssinian banana</name>
    <name type="synonym">Musa ensete</name>
    <dbReference type="NCBI Taxonomy" id="4639"/>
    <lineage>
        <taxon>Eukaryota</taxon>
        <taxon>Viridiplantae</taxon>
        <taxon>Streptophyta</taxon>
        <taxon>Embryophyta</taxon>
        <taxon>Tracheophyta</taxon>
        <taxon>Spermatophyta</taxon>
        <taxon>Magnoliopsida</taxon>
        <taxon>Liliopsida</taxon>
        <taxon>Zingiberales</taxon>
        <taxon>Musaceae</taxon>
        <taxon>Ensete</taxon>
    </lineage>
</organism>
<feature type="non-terminal residue" evidence="3">
    <location>
        <position position="1"/>
    </location>
</feature>
<feature type="region of interest" description="Disordered" evidence="1">
    <location>
        <begin position="68"/>
        <end position="88"/>
    </location>
</feature>
<comment type="caution">
    <text evidence="3">The sequence shown here is derived from an EMBL/GenBank/DDBJ whole genome shotgun (WGS) entry which is preliminary data.</text>
</comment>
<name>A0A426Z6V5_ENSVE</name>
<proteinExistence type="predicted"/>
<evidence type="ECO:0000313" key="3">
    <source>
        <dbReference type="EMBL" id="RRT59701.1"/>
    </source>
</evidence>
<evidence type="ECO:0000256" key="2">
    <source>
        <dbReference type="SAM" id="Phobius"/>
    </source>
</evidence>
<dbReference type="Proteomes" id="UP000287651">
    <property type="component" value="Unassembled WGS sequence"/>
</dbReference>
<keyword evidence="2" id="KW-0812">Transmembrane</keyword>
<reference evidence="3 4" key="1">
    <citation type="journal article" date="2014" name="Agronomy (Basel)">
        <title>A Draft Genome Sequence for Ensete ventricosum, the Drought-Tolerant Tree Against Hunger.</title>
        <authorList>
            <person name="Harrison J."/>
            <person name="Moore K.A."/>
            <person name="Paszkiewicz K."/>
            <person name="Jones T."/>
            <person name="Grant M."/>
            <person name="Ambacheew D."/>
            <person name="Muzemil S."/>
            <person name="Studholme D.J."/>
        </authorList>
    </citation>
    <scope>NUCLEOTIDE SEQUENCE [LARGE SCALE GENOMIC DNA]</scope>
</reference>
<keyword evidence="2" id="KW-0472">Membrane</keyword>
<evidence type="ECO:0000313" key="4">
    <source>
        <dbReference type="Proteomes" id="UP000287651"/>
    </source>
</evidence>
<dbReference type="AlphaFoldDB" id="A0A426Z6V5"/>
<gene>
    <name evidence="3" type="ORF">B296_00029513</name>
</gene>
<dbReference type="EMBL" id="AMZH03008103">
    <property type="protein sequence ID" value="RRT59701.1"/>
    <property type="molecule type" value="Genomic_DNA"/>
</dbReference>
<dbReference type="PANTHER" id="PTHR47697:SF1">
    <property type="entry name" value="OS03G0340700 PROTEIN"/>
    <property type="match status" value="1"/>
</dbReference>